<dbReference type="Proteomes" id="UP000029223">
    <property type="component" value="Unassembled WGS sequence"/>
</dbReference>
<evidence type="ECO:0000313" key="8">
    <source>
        <dbReference type="Proteomes" id="UP000029223"/>
    </source>
</evidence>
<dbReference type="PANTHER" id="PTHR21716:SF4">
    <property type="entry name" value="TRANSMEMBRANE PROTEIN 245"/>
    <property type="match status" value="1"/>
</dbReference>
<gene>
    <name evidence="7" type="ORF">JCM19239_2995</name>
</gene>
<protein>
    <submittedName>
        <fullName evidence="7">Predicted permease</fullName>
    </submittedName>
</protein>
<reference evidence="8" key="1">
    <citation type="submission" date="2014-09" db="EMBL/GenBank/DDBJ databases">
        <title>Vibrio variabilis JCM 19239. (C206) whole genome shotgun sequence.</title>
        <authorList>
            <person name="Sawabe T."/>
            <person name="Meirelles P."/>
            <person name="Nakanishi M."/>
            <person name="Sayaka M."/>
            <person name="Hattori M."/>
            <person name="Ohkuma M."/>
        </authorList>
    </citation>
    <scope>NUCLEOTIDE SEQUENCE [LARGE SCALE GENOMIC DNA]</scope>
    <source>
        <strain evidence="8">JCM 19239</strain>
    </source>
</reference>
<comment type="caution">
    <text evidence="7">The sequence shown here is derived from an EMBL/GenBank/DDBJ whole genome shotgun (WGS) entry which is preliminary data.</text>
</comment>
<keyword evidence="8" id="KW-1185">Reference proteome</keyword>
<dbReference type="EMBL" id="BBMS01000002">
    <property type="protein sequence ID" value="GAL24012.1"/>
    <property type="molecule type" value="Genomic_DNA"/>
</dbReference>
<evidence type="ECO:0000256" key="4">
    <source>
        <dbReference type="ARBA" id="ARBA00022989"/>
    </source>
</evidence>
<evidence type="ECO:0000313" key="7">
    <source>
        <dbReference type="EMBL" id="GAL24012.1"/>
    </source>
</evidence>
<evidence type="ECO:0000256" key="1">
    <source>
        <dbReference type="ARBA" id="ARBA00004141"/>
    </source>
</evidence>
<dbReference type="InterPro" id="IPR002549">
    <property type="entry name" value="AI-2E-like"/>
</dbReference>
<keyword evidence="5 6" id="KW-0472">Membrane</keyword>
<comment type="similarity">
    <text evidence="2">Belongs to the autoinducer-2 exporter (AI-2E) (TC 2.A.86) family.</text>
</comment>
<keyword evidence="3 6" id="KW-0812">Transmembrane</keyword>
<evidence type="ECO:0000256" key="2">
    <source>
        <dbReference type="ARBA" id="ARBA00009773"/>
    </source>
</evidence>
<proteinExistence type="inferred from homology"/>
<evidence type="ECO:0000256" key="3">
    <source>
        <dbReference type="ARBA" id="ARBA00022692"/>
    </source>
</evidence>
<organism evidence="7 8">
    <name type="scientific">Vibrio variabilis</name>
    <dbReference type="NCBI Taxonomy" id="990271"/>
    <lineage>
        <taxon>Bacteria</taxon>
        <taxon>Pseudomonadati</taxon>
        <taxon>Pseudomonadota</taxon>
        <taxon>Gammaproteobacteria</taxon>
        <taxon>Vibrionales</taxon>
        <taxon>Vibrionaceae</taxon>
        <taxon>Vibrio</taxon>
    </lineage>
</organism>
<dbReference type="PANTHER" id="PTHR21716">
    <property type="entry name" value="TRANSMEMBRANE PROTEIN"/>
    <property type="match status" value="1"/>
</dbReference>
<feature type="transmembrane region" description="Helical" evidence="6">
    <location>
        <begin position="12"/>
        <end position="29"/>
    </location>
</feature>
<name>A0ABQ0J5F5_9VIBR</name>
<dbReference type="PROSITE" id="PS51257">
    <property type="entry name" value="PROKAR_LIPOPROTEIN"/>
    <property type="match status" value="1"/>
</dbReference>
<evidence type="ECO:0000256" key="5">
    <source>
        <dbReference type="ARBA" id="ARBA00023136"/>
    </source>
</evidence>
<comment type="subcellular location">
    <subcellularLocation>
        <location evidence="1">Membrane</location>
        <topology evidence="1">Multi-pass membrane protein</topology>
    </subcellularLocation>
</comment>
<feature type="transmembrane region" description="Helical" evidence="6">
    <location>
        <begin position="65"/>
        <end position="88"/>
    </location>
</feature>
<accession>A0ABQ0J5F5</accession>
<feature type="transmembrane region" description="Helical" evidence="6">
    <location>
        <begin position="35"/>
        <end position="53"/>
    </location>
</feature>
<sequence length="101" mass="11375">MNNKMNVTASHWVLVVALLFAAFACYLLVEPYINSIVMAFILSLLMFPIHEWIERKLPKHKNIVALLSCIVLTFIIVMPLMLVFSAIVQQGPCSPRTCING</sequence>
<evidence type="ECO:0000256" key="6">
    <source>
        <dbReference type="SAM" id="Phobius"/>
    </source>
</evidence>
<keyword evidence="4 6" id="KW-1133">Transmembrane helix</keyword>